<keyword evidence="5" id="KW-0132">Cell division</keyword>
<reference evidence="12" key="1">
    <citation type="submission" date="2016-10" db="EMBL/GenBank/DDBJ databases">
        <authorList>
            <person name="Varghese N."/>
            <person name="Submissions S."/>
        </authorList>
    </citation>
    <scope>NUCLEOTIDE SEQUENCE</scope>
    <source>
        <strain evidence="12">DSM 20639</strain>
    </source>
</reference>
<dbReference type="Gene3D" id="6.10.250.660">
    <property type="match status" value="1"/>
</dbReference>
<name>A0A1B9BCA7_9ACTO</name>
<dbReference type="GO" id="GO:0051301">
    <property type="term" value="P:cell division"/>
    <property type="evidence" value="ECO:0007669"/>
    <property type="project" value="UniProtKB-KW"/>
</dbReference>
<sequence length="196" mass="21541">MALLTEQDVLNIRFKRPASVDTGYDEDEVDFFLDEVAETIRELTAAREDAENRAKTAEARAAQNQQAGLSANLAGPDQASTTASFAGQAPSEQAGTSAAAVLQMAQETYEQLVARGQSESDQLVAEAKAKSQQIVADAEQKSNRTLANLEQERGLVERKISELRDFERDYRTRLRSYLESLLNNVESGAQDPNQTK</sequence>
<evidence type="ECO:0000256" key="9">
    <source>
        <dbReference type="SAM" id="Coils"/>
    </source>
</evidence>
<dbReference type="Proteomes" id="UP001273799">
    <property type="component" value="Unassembled WGS sequence"/>
</dbReference>
<organism evidence="13 15">
    <name type="scientific">Actinobaculum suis</name>
    <dbReference type="NCBI Taxonomy" id="1657"/>
    <lineage>
        <taxon>Bacteria</taxon>
        <taxon>Bacillati</taxon>
        <taxon>Actinomycetota</taxon>
        <taxon>Actinomycetes</taxon>
        <taxon>Actinomycetales</taxon>
        <taxon>Actinomycetaceae</taxon>
        <taxon>Actinobaculum</taxon>
    </lineage>
</organism>
<reference evidence="11" key="4">
    <citation type="submission" date="2023-10" db="EMBL/GenBank/DDBJ databases">
        <title>Whole Genome based description of the genera Actinobaculum and Actinotignum reveals a complex phylogenetic relationship within the species included in the genus Actinotignum.</title>
        <authorList>
            <person name="Jensen C.S."/>
            <person name="Dargis R."/>
            <person name="Kemp M."/>
            <person name="Christensen J.J."/>
        </authorList>
    </citation>
    <scope>NUCLEOTIDE SEQUENCE</scope>
    <source>
        <strain evidence="11">Actinobaculum_suis_CCUG19206T</strain>
    </source>
</reference>
<accession>A0A1B9BCA7</accession>
<dbReference type="Proteomes" id="UP000182744">
    <property type="component" value="Unassembled WGS sequence"/>
</dbReference>
<dbReference type="PANTHER" id="PTHR35794:SF2">
    <property type="entry name" value="CELL DIVISION PROTEIN DIVIVA"/>
    <property type="match status" value="1"/>
</dbReference>
<evidence type="ECO:0000313" key="11">
    <source>
        <dbReference type="EMBL" id="MDY5153872.1"/>
    </source>
</evidence>
<dbReference type="PANTHER" id="PTHR35794">
    <property type="entry name" value="CELL DIVISION PROTEIN DIVIVA"/>
    <property type="match status" value="1"/>
</dbReference>
<gene>
    <name evidence="13" type="ORF">NCTC10327_01373</name>
    <name evidence="11" type="ORF">R6G71_07450</name>
    <name evidence="12" type="ORF">SAMN05421878_10147</name>
</gene>
<evidence type="ECO:0000256" key="1">
    <source>
        <dbReference type="ARBA" id="ARBA00004496"/>
    </source>
</evidence>
<evidence type="ECO:0000313" key="13">
    <source>
        <dbReference type="EMBL" id="VDG76735.1"/>
    </source>
</evidence>
<dbReference type="NCBIfam" id="TIGR03544">
    <property type="entry name" value="DivI1A_domain"/>
    <property type="match status" value="1"/>
</dbReference>
<feature type="coiled-coil region" evidence="9">
    <location>
        <begin position="33"/>
        <end position="67"/>
    </location>
</feature>
<evidence type="ECO:0000256" key="2">
    <source>
        <dbReference type="ARBA" id="ARBA00009008"/>
    </source>
</evidence>
<evidence type="ECO:0000256" key="10">
    <source>
        <dbReference type="SAM" id="MobiDB-lite"/>
    </source>
</evidence>
<evidence type="ECO:0000313" key="14">
    <source>
        <dbReference type="Proteomes" id="UP000182744"/>
    </source>
</evidence>
<evidence type="ECO:0000256" key="6">
    <source>
        <dbReference type="ARBA" id="ARBA00023054"/>
    </source>
</evidence>
<evidence type="ECO:0000256" key="3">
    <source>
        <dbReference type="ARBA" id="ARBA00018787"/>
    </source>
</evidence>
<keyword evidence="6 9" id="KW-0175">Coiled coil</keyword>
<reference evidence="14" key="2">
    <citation type="submission" date="2016-10" db="EMBL/GenBank/DDBJ databases">
        <authorList>
            <person name="Varghese N."/>
        </authorList>
    </citation>
    <scope>NUCLEOTIDE SEQUENCE [LARGE SCALE GENOMIC DNA]</scope>
    <source>
        <strain evidence="14">DSM 20639</strain>
    </source>
</reference>
<evidence type="ECO:0000256" key="4">
    <source>
        <dbReference type="ARBA" id="ARBA00022490"/>
    </source>
</evidence>
<protein>
    <recommendedName>
        <fullName evidence="3">Cell wall synthesis protein Wag31</fullName>
    </recommendedName>
    <alternativeName>
        <fullName evidence="8">Antigen 84</fullName>
    </alternativeName>
</protein>
<proteinExistence type="inferred from homology"/>
<dbReference type="Pfam" id="PF05103">
    <property type="entry name" value="DivIVA"/>
    <property type="match status" value="1"/>
</dbReference>
<evidence type="ECO:0000256" key="8">
    <source>
        <dbReference type="ARBA" id="ARBA00031737"/>
    </source>
</evidence>
<comment type="subcellular location">
    <subcellularLocation>
        <location evidence="1">Cytoplasm</location>
    </subcellularLocation>
</comment>
<keyword evidence="7" id="KW-0131">Cell cycle</keyword>
<keyword evidence="14" id="KW-1185">Reference proteome</keyword>
<dbReference type="EMBL" id="JAWNFU010000004">
    <property type="protein sequence ID" value="MDY5153872.1"/>
    <property type="molecule type" value="Genomic_DNA"/>
</dbReference>
<dbReference type="GO" id="GO:0005737">
    <property type="term" value="C:cytoplasm"/>
    <property type="evidence" value="ECO:0007669"/>
    <property type="project" value="UniProtKB-SubCell"/>
</dbReference>
<dbReference type="AlphaFoldDB" id="A0A1B9BCA7"/>
<dbReference type="Proteomes" id="UP000269974">
    <property type="component" value="Unassembled WGS sequence"/>
</dbReference>
<evidence type="ECO:0000313" key="15">
    <source>
        <dbReference type="Proteomes" id="UP000269974"/>
    </source>
</evidence>
<evidence type="ECO:0000313" key="12">
    <source>
        <dbReference type="EMBL" id="SDD99794.1"/>
    </source>
</evidence>
<dbReference type="EMBL" id="UYIO01000001">
    <property type="protein sequence ID" value="VDG76735.1"/>
    <property type="molecule type" value="Genomic_DNA"/>
</dbReference>
<comment type="similarity">
    <text evidence="2">Belongs to the DivIVA family.</text>
</comment>
<dbReference type="RefSeq" id="WP_065415163.1">
    <property type="nucleotide sequence ID" value="NZ_FNAU01000001.1"/>
</dbReference>
<dbReference type="EMBL" id="FNAU01000001">
    <property type="protein sequence ID" value="SDD99794.1"/>
    <property type="molecule type" value="Genomic_DNA"/>
</dbReference>
<feature type="compositionally biased region" description="Polar residues" evidence="10">
    <location>
        <begin position="78"/>
        <end position="91"/>
    </location>
</feature>
<reference evidence="13 15" key="3">
    <citation type="submission" date="2018-11" db="EMBL/GenBank/DDBJ databases">
        <authorList>
            <consortium name="Pathogen Informatics"/>
        </authorList>
    </citation>
    <scope>NUCLEOTIDE SEQUENCE [LARGE SCALE GENOMIC DNA]</scope>
    <source>
        <strain evidence="13 15">NCTC10327</strain>
    </source>
</reference>
<keyword evidence="4" id="KW-0963">Cytoplasm</keyword>
<evidence type="ECO:0000256" key="7">
    <source>
        <dbReference type="ARBA" id="ARBA00023306"/>
    </source>
</evidence>
<feature type="region of interest" description="Disordered" evidence="10">
    <location>
        <begin position="72"/>
        <end position="91"/>
    </location>
</feature>
<dbReference type="InterPro" id="IPR007793">
    <property type="entry name" value="DivIVA_fam"/>
</dbReference>
<evidence type="ECO:0000256" key="5">
    <source>
        <dbReference type="ARBA" id="ARBA00022618"/>
    </source>
</evidence>
<dbReference type="InterPro" id="IPR019933">
    <property type="entry name" value="DivIVA_domain"/>
</dbReference>
<dbReference type="OrthoDB" id="9815492at2"/>